<dbReference type="EMBL" id="NBIV01000012">
    <property type="protein sequence ID" value="PXF48667.1"/>
    <property type="molecule type" value="Genomic_DNA"/>
</dbReference>
<dbReference type="GO" id="GO:0005737">
    <property type="term" value="C:cytoplasm"/>
    <property type="evidence" value="ECO:0007669"/>
    <property type="project" value="UniProtKB-SubCell"/>
</dbReference>
<evidence type="ECO:0000256" key="9">
    <source>
        <dbReference type="SAM" id="MobiDB-lite"/>
    </source>
</evidence>
<keyword evidence="8" id="KW-0131">Cell cycle</keyword>
<evidence type="ECO:0000256" key="7">
    <source>
        <dbReference type="ARBA" id="ARBA00023242"/>
    </source>
</evidence>
<evidence type="ECO:0000256" key="4">
    <source>
        <dbReference type="ARBA" id="ARBA00022490"/>
    </source>
</evidence>
<evidence type="ECO:0000313" key="12">
    <source>
        <dbReference type="Proteomes" id="UP000247409"/>
    </source>
</evidence>
<feature type="region of interest" description="Disordered" evidence="9">
    <location>
        <begin position="187"/>
        <end position="262"/>
    </location>
</feature>
<dbReference type="GO" id="GO:0006397">
    <property type="term" value="P:mRNA processing"/>
    <property type="evidence" value="ECO:0007669"/>
    <property type="project" value="UniProtKB-KW"/>
</dbReference>
<feature type="compositionally biased region" description="Low complexity" evidence="9">
    <location>
        <begin position="228"/>
        <end position="238"/>
    </location>
</feature>
<evidence type="ECO:0000256" key="6">
    <source>
        <dbReference type="ARBA" id="ARBA00023187"/>
    </source>
</evidence>
<keyword evidence="5" id="KW-0507">mRNA processing</keyword>
<comment type="similarity">
    <text evidence="3">Belongs to the SDE2 family.</text>
</comment>
<dbReference type="PANTHER" id="PTHR12786">
    <property type="entry name" value="SPLICING FACTOR SF3A-RELATED"/>
    <property type="match status" value="1"/>
</dbReference>
<evidence type="ECO:0000313" key="11">
    <source>
        <dbReference type="EMBL" id="PXF48667.1"/>
    </source>
</evidence>
<reference evidence="11 12" key="1">
    <citation type="journal article" date="2018" name="Mol. Biol. Evol.">
        <title>Analysis of the draft genome of the red seaweed Gracilariopsis chorda provides insights into genome size evolution in Rhodophyta.</title>
        <authorList>
            <person name="Lee J."/>
            <person name="Yang E.C."/>
            <person name="Graf L."/>
            <person name="Yang J.H."/>
            <person name="Qiu H."/>
            <person name="Zel Zion U."/>
            <person name="Chan C.X."/>
            <person name="Stephens T.G."/>
            <person name="Weber A.P.M."/>
            <person name="Boo G.H."/>
            <person name="Boo S.M."/>
            <person name="Kim K.M."/>
            <person name="Shin Y."/>
            <person name="Jung M."/>
            <person name="Lee S.J."/>
            <person name="Yim H.S."/>
            <person name="Lee J.H."/>
            <person name="Bhattacharya D."/>
            <person name="Yoon H.S."/>
        </authorList>
    </citation>
    <scope>NUCLEOTIDE SEQUENCE [LARGE SCALE GENOMIC DNA]</scope>
    <source>
        <strain evidence="11 12">SKKU-2015</strain>
        <tissue evidence="11">Whole body</tissue>
    </source>
</reference>
<evidence type="ECO:0000256" key="5">
    <source>
        <dbReference type="ARBA" id="ARBA00022664"/>
    </source>
</evidence>
<dbReference type="OrthoDB" id="5010at2759"/>
<gene>
    <name evidence="11" type="ORF">BWQ96_01519</name>
</gene>
<dbReference type="GO" id="GO:0008380">
    <property type="term" value="P:RNA splicing"/>
    <property type="evidence" value="ECO:0007669"/>
    <property type="project" value="UniProtKB-KW"/>
</dbReference>
<accession>A0A2V3J3V3</accession>
<dbReference type="Pfam" id="PF22782">
    <property type="entry name" value="SDE2"/>
    <property type="match status" value="1"/>
</dbReference>
<dbReference type="AlphaFoldDB" id="A0A2V3J3V3"/>
<keyword evidence="12" id="KW-1185">Reference proteome</keyword>
<keyword evidence="4" id="KW-0963">Cytoplasm</keyword>
<dbReference type="InterPro" id="IPR053822">
    <property type="entry name" value="SDE2-like_dom"/>
</dbReference>
<evidence type="ECO:0000256" key="3">
    <source>
        <dbReference type="ARBA" id="ARBA00008726"/>
    </source>
</evidence>
<keyword evidence="6" id="KW-0508">mRNA splicing</keyword>
<feature type="region of interest" description="Disordered" evidence="9">
    <location>
        <begin position="126"/>
        <end position="159"/>
    </location>
</feature>
<sequence length="262" mass="28510">MAPVNVLLAGLPGARTINLRIGDHRFPLRHEDLTSAINCATGLRAEAFYLCQAGALLHPRSVVTRPGEHTAFINLFFRRALPGGKGGFGALLKGSSGTKKTTNFDSCRDLQGRRLRDVRREQALRTALNQSTEQTAGREVNPASPHKRKRVPTENETVPRKERLGDTLENVADEVQKAVASGFRSLAARRKRRRVSDTPPLESTGHSQPTAMEWMKAYDDISSDSESDSSVAEASPEAPLVVSRNAPDISRVSLPRVVPGSG</sequence>
<comment type="subcellular location">
    <subcellularLocation>
        <location evidence="2">Cytoplasm</location>
    </subcellularLocation>
    <subcellularLocation>
        <location evidence="1">Nucleus</location>
    </subcellularLocation>
</comment>
<dbReference type="STRING" id="448386.A0A2V3J3V3"/>
<comment type="caution">
    <text evidence="11">The sequence shown here is derived from an EMBL/GenBank/DDBJ whole genome shotgun (WGS) entry which is preliminary data.</text>
</comment>
<proteinExistence type="inferred from homology"/>
<organism evidence="11 12">
    <name type="scientific">Gracilariopsis chorda</name>
    <dbReference type="NCBI Taxonomy" id="448386"/>
    <lineage>
        <taxon>Eukaryota</taxon>
        <taxon>Rhodophyta</taxon>
        <taxon>Florideophyceae</taxon>
        <taxon>Rhodymeniophycidae</taxon>
        <taxon>Gracilariales</taxon>
        <taxon>Gracilariaceae</taxon>
        <taxon>Gracilariopsis</taxon>
    </lineage>
</organism>
<evidence type="ECO:0000256" key="2">
    <source>
        <dbReference type="ARBA" id="ARBA00004496"/>
    </source>
</evidence>
<feature type="domain" description="SDE2-like" evidence="10">
    <location>
        <begin position="83"/>
        <end position="180"/>
    </location>
</feature>
<dbReference type="GO" id="GO:0005634">
    <property type="term" value="C:nucleus"/>
    <property type="evidence" value="ECO:0007669"/>
    <property type="project" value="UniProtKB-SubCell"/>
</dbReference>
<name>A0A2V3J3V3_9FLOR</name>
<dbReference type="Proteomes" id="UP000247409">
    <property type="component" value="Unassembled WGS sequence"/>
</dbReference>
<protein>
    <submittedName>
        <fullName evidence="11">Protein SDE2-like</fullName>
    </submittedName>
</protein>
<dbReference type="InterPro" id="IPR051421">
    <property type="entry name" value="RNA_Proc_DNA_Dmg_Regulator"/>
</dbReference>
<dbReference type="PANTHER" id="PTHR12786:SF1">
    <property type="entry name" value="SPLICING REGULATOR SDE2"/>
    <property type="match status" value="1"/>
</dbReference>
<keyword evidence="7" id="KW-0539">Nucleus</keyword>
<evidence type="ECO:0000256" key="1">
    <source>
        <dbReference type="ARBA" id="ARBA00004123"/>
    </source>
</evidence>
<evidence type="ECO:0000259" key="10">
    <source>
        <dbReference type="Pfam" id="PF22782"/>
    </source>
</evidence>
<evidence type="ECO:0000256" key="8">
    <source>
        <dbReference type="ARBA" id="ARBA00023306"/>
    </source>
</evidence>